<organism evidence="2 3">
    <name type="scientific">Halogranum gelatinilyticum</name>
    <dbReference type="NCBI Taxonomy" id="660521"/>
    <lineage>
        <taxon>Archaea</taxon>
        <taxon>Methanobacteriati</taxon>
        <taxon>Methanobacteriota</taxon>
        <taxon>Stenosarchaea group</taxon>
        <taxon>Halobacteria</taxon>
        <taxon>Halobacteriales</taxon>
        <taxon>Haloferacaceae</taxon>
    </lineage>
</organism>
<reference evidence="3" key="1">
    <citation type="submission" date="2016-10" db="EMBL/GenBank/DDBJ databases">
        <authorList>
            <person name="Varghese N."/>
            <person name="Submissions S."/>
        </authorList>
    </citation>
    <scope>NUCLEOTIDE SEQUENCE [LARGE SCALE GENOMIC DNA]</scope>
    <source>
        <strain evidence="3">CGMCC 1.10119</strain>
    </source>
</reference>
<dbReference type="Pfam" id="PF26259">
    <property type="entry name" value="DUF8063"/>
    <property type="match status" value="1"/>
</dbReference>
<sequence length="242" mass="25571">MNHIFRVLAVLAVVAMTMTSGVAGLEQATSTPTPTGNQTATDEPLTNQTNTTAATDELVNVTRDYINETRNTTTSPKTSGTSTSTPTPEPSTPDVDRNATTYAAEIGPVTKLVDWDYRDGRFYLLVESKIPNRVTLSESPDVSRGAGSFNIKTVNVPRGRTMLEVNAAKNDGAAVVSITTSQCIAAGSCGYVSTGQKGGPSPFEQTTSTAGWLGGVTVTGLMVTVAAYRRKHKEHDPVEGLE</sequence>
<feature type="compositionally biased region" description="Polar residues" evidence="1">
    <location>
        <begin position="27"/>
        <end position="54"/>
    </location>
</feature>
<dbReference type="Proteomes" id="UP000199451">
    <property type="component" value="Unassembled WGS sequence"/>
</dbReference>
<protein>
    <submittedName>
        <fullName evidence="2">Uncharacterized protein</fullName>
    </submittedName>
</protein>
<proteinExistence type="predicted"/>
<evidence type="ECO:0000313" key="3">
    <source>
        <dbReference type="Proteomes" id="UP000199451"/>
    </source>
</evidence>
<keyword evidence="3" id="KW-1185">Reference proteome</keyword>
<accession>A0A1G9TRJ3</accession>
<evidence type="ECO:0000256" key="1">
    <source>
        <dbReference type="SAM" id="MobiDB-lite"/>
    </source>
</evidence>
<feature type="compositionally biased region" description="Low complexity" evidence="1">
    <location>
        <begin position="72"/>
        <end position="86"/>
    </location>
</feature>
<dbReference type="EMBL" id="FNHL01000002">
    <property type="protein sequence ID" value="SDM50340.1"/>
    <property type="molecule type" value="Genomic_DNA"/>
</dbReference>
<feature type="region of interest" description="Disordered" evidence="1">
    <location>
        <begin position="26"/>
        <end position="97"/>
    </location>
</feature>
<dbReference type="STRING" id="660521.SAMN04487949_1881"/>
<dbReference type="AlphaFoldDB" id="A0A1G9TRJ3"/>
<gene>
    <name evidence="2" type="ORF">SAMN04487949_1881</name>
</gene>
<dbReference type="InterPro" id="IPR058376">
    <property type="entry name" value="DUF8063"/>
</dbReference>
<evidence type="ECO:0000313" key="2">
    <source>
        <dbReference type="EMBL" id="SDM50340.1"/>
    </source>
</evidence>
<name>A0A1G9TRJ3_9EURY</name>